<keyword evidence="1" id="KW-1133">Transmembrane helix</keyword>
<dbReference type="RefSeq" id="WP_127484513.1">
    <property type="nucleotide sequence ID" value="NZ_CP022572.1"/>
</dbReference>
<dbReference type="Pfam" id="PF13209">
    <property type="entry name" value="DUF4017"/>
    <property type="match status" value="1"/>
</dbReference>
<evidence type="ECO:0000256" key="1">
    <source>
        <dbReference type="SAM" id="Phobius"/>
    </source>
</evidence>
<keyword evidence="1" id="KW-0472">Membrane</keyword>
<feature type="transmembrane region" description="Helical" evidence="1">
    <location>
        <begin position="31"/>
        <end position="54"/>
    </location>
</feature>
<keyword evidence="3" id="KW-1185">Reference proteome</keyword>
<dbReference type="EMBL" id="CP022572">
    <property type="protein sequence ID" value="AZU60011.1"/>
    <property type="molecule type" value="Genomic_DNA"/>
</dbReference>
<accession>A0A3T0HSJ3</accession>
<proteinExistence type="predicted"/>
<dbReference type="STRING" id="1193713.GCA_001636315_02808"/>
<dbReference type="InterPro" id="IPR025090">
    <property type="entry name" value="DUF4017"/>
</dbReference>
<evidence type="ECO:0008006" key="4">
    <source>
        <dbReference type="Google" id="ProtNLM"/>
    </source>
</evidence>
<name>A0A3T0HSJ3_9BACI</name>
<dbReference type="OrthoDB" id="2900729at2"/>
<sequence>MNKWSISLAVYVALCIIGVFTKASEGYDVWSWKLFVAQIFAIPITLIVFIILHFKSKNQ</sequence>
<organism evidence="2 3">
    <name type="scientific">Neobacillus mesonae</name>
    <dbReference type="NCBI Taxonomy" id="1193713"/>
    <lineage>
        <taxon>Bacteria</taxon>
        <taxon>Bacillati</taxon>
        <taxon>Bacillota</taxon>
        <taxon>Bacilli</taxon>
        <taxon>Bacillales</taxon>
        <taxon>Bacillaceae</taxon>
        <taxon>Neobacillus</taxon>
    </lineage>
</organism>
<evidence type="ECO:0000313" key="3">
    <source>
        <dbReference type="Proteomes" id="UP000282892"/>
    </source>
</evidence>
<protein>
    <recommendedName>
        <fullName evidence="4">DUF4017 domain-containing protein</fullName>
    </recommendedName>
</protein>
<keyword evidence="1" id="KW-0812">Transmembrane</keyword>
<reference evidence="2 3" key="1">
    <citation type="submission" date="2017-07" db="EMBL/GenBank/DDBJ databases">
        <title>The complete genome sequence of Bacillus mesonae strain H20-5, an efficient strain improving plant abiotic stress resistance.</title>
        <authorList>
            <person name="Kim S.Y."/>
            <person name="Song H."/>
            <person name="Sang M.K."/>
            <person name="Weon H.-Y."/>
            <person name="Song J."/>
        </authorList>
    </citation>
    <scope>NUCLEOTIDE SEQUENCE [LARGE SCALE GENOMIC DNA]</scope>
    <source>
        <strain evidence="2 3">H20-5</strain>
    </source>
</reference>
<dbReference type="KEGG" id="nmk:CHR53_01265"/>
<dbReference type="Proteomes" id="UP000282892">
    <property type="component" value="Chromosome"/>
</dbReference>
<evidence type="ECO:0000313" key="2">
    <source>
        <dbReference type="EMBL" id="AZU60011.1"/>
    </source>
</evidence>
<dbReference type="AlphaFoldDB" id="A0A3T0HSJ3"/>
<gene>
    <name evidence="2" type="ORF">CHR53_01265</name>
</gene>